<evidence type="ECO:0000313" key="1">
    <source>
        <dbReference type="Proteomes" id="UP000887578"/>
    </source>
</evidence>
<sequence length="121" mass="14270">MPSNIEIEKFETENFYEILSKLFTGKLTQNVQIHKTIMEAFRQKLVDSGEISSKKFDKLYLNNTAMTDEQFQFVARFLHSRILVFHEEEIKKFGRWNSTSSDRITLVLCFSDGKYSIVLNF</sequence>
<dbReference type="Proteomes" id="UP000887578">
    <property type="component" value="Unplaced"/>
</dbReference>
<keyword evidence="1" id="KW-1185">Reference proteome</keyword>
<proteinExistence type="predicted"/>
<dbReference type="WBParaSite" id="PDA_v2.g23100.t1">
    <property type="protein sequence ID" value="PDA_v2.g23100.t1"/>
    <property type="gene ID" value="PDA_v2.g23100"/>
</dbReference>
<organism evidence="1 2">
    <name type="scientific">Panagrolaimus davidi</name>
    <dbReference type="NCBI Taxonomy" id="227884"/>
    <lineage>
        <taxon>Eukaryota</taxon>
        <taxon>Metazoa</taxon>
        <taxon>Ecdysozoa</taxon>
        <taxon>Nematoda</taxon>
        <taxon>Chromadorea</taxon>
        <taxon>Rhabditida</taxon>
        <taxon>Tylenchina</taxon>
        <taxon>Panagrolaimomorpha</taxon>
        <taxon>Panagrolaimoidea</taxon>
        <taxon>Panagrolaimidae</taxon>
        <taxon>Panagrolaimus</taxon>
    </lineage>
</organism>
<name>A0A914Q7H9_9BILA</name>
<dbReference type="AlphaFoldDB" id="A0A914Q7H9"/>
<evidence type="ECO:0000313" key="2">
    <source>
        <dbReference type="WBParaSite" id="PDA_v2.g23100.t1"/>
    </source>
</evidence>
<protein>
    <submittedName>
        <fullName evidence="2">Uncharacterized protein</fullName>
    </submittedName>
</protein>
<reference evidence="2" key="1">
    <citation type="submission" date="2022-11" db="UniProtKB">
        <authorList>
            <consortium name="WormBaseParasite"/>
        </authorList>
    </citation>
    <scope>IDENTIFICATION</scope>
</reference>
<accession>A0A914Q7H9</accession>